<dbReference type="Proteomes" id="UP000194236">
    <property type="component" value="Unassembled WGS sequence"/>
</dbReference>
<gene>
    <name evidence="2" type="ORF">BLA29_000066</name>
</gene>
<evidence type="ECO:0000313" key="3">
    <source>
        <dbReference type="Proteomes" id="UP000194236"/>
    </source>
</evidence>
<organism evidence="2 3">
    <name type="scientific">Euroglyphus maynei</name>
    <name type="common">Mayne's house dust mite</name>
    <dbReference type="NCBI Taxonomy" id="6958"/>
    <lineage>
        <taxon>Eukaryota</taxon>
        <taxon>Metazoa</taxon>
        <taxon>Ecdysozoa</taxon>
        <taxon>Arthropoda</taxon>
        <taxon>Chelicerata</taxon>
        <taxon>Arachnida</taxon>
        <taxon>Acari</taxon>
        <taxon>Acariformes</taxon>
        <taxon>Sarcoptiformes</taxon>
        <taxon>Astigmata</taxon>
        <taxon>Psoroptidia</taxon>
        <taxon>Analgoidea</taxon>
        <taxon>Pyroglyphidae</taxon>
        <taxon>Pyroglyphinae</taxon>
        <taxon>Euroglyphus</taxon>
    </lineage>
</organism>
<feature type="transmembrane region" description="Helical" evidence="1">
    <location>
        <begin position="786"/>
        <end position="806"/>
    </location>
</feature>
<dbReference type="AlphaFoldDB" id="A0A1Y3AWL9"/>
<accession>A0A1Y3AWL9</accession>
<sequence length="1162" mass="135864">MNRCYNRTEYHEPLILGQTRPIGMTIDYFVTLTEKLEQYYPQLDAKQMVTLILKRFHYDGIRNLGHEEYFHQIRYPQMQQENEVFRRQMNEMLFHDSLAKMDSLPLFAEDVFNENEKCAMFFMISHTVNKTAVDNYGNQVVKEFGIVSLMNDDNLAISLNYVLLGIAAALHDVPIFAFDHERDHLKIDPLYAVTLSDKLAISSLESIENYDGMFGSQGHWNSTYCQSEYLITDRNNRHAVTMAEINGGIDGWMIGNKLLSQKGHKLRTLKLSTIIDRYYSHDGLSIDCGICKVDLFPENFINNIYETARGYAFYWNRQFSHENFEYERIDGFVHTMINHFQQFIMKSNGLKNAGKLLRLRISQHRKIDMQIETKSDLYIMIDNNAHDYSKYHLEAITKLLIKLKSLDSLGRVTIMINAQQGYDSEHISNKSDDFRTSLHLLAYNTTSIQRATCRLAWYNYRETTINNKKTLLYNLVKFFERDAITNNNIVDGHTKNFLWFSLKSNSYERLNERDRAYYYQYRWNLLYNLNIRMFFLSTFDQHIDDDLSIMIINKGDWFRVNAINFMDEITVDKIVQRMMQTPKPMHIVNDCQNQNRTEIIERKFLLGKNRKQYWVLYPKYFLNSRLVHFKVLGLSFFWNYNSNEFYCFFFFSKRFHIDGLRFDGLENIPSDTHRYQSKVIEAILGVNHESYTDTFPEHQFTEDEKCNLFFTISHSVNKTALMDEKHSNIVIVNEPPMARIGVPNLNAAPPTIRDMGNEIPLKTTTESTDNKKPKQEEPLLRRTKRAIMLVDFCFSFFMFIYLYGYYDYDRMTKKPREYGVVSFLSSRTNPISANRVLLGLYVGFANPKRRKVIDVIKDLEKKPFENELNDKEMDPLLAVTLADLYGVNTEGMINDNDGNRKKFGADGVWNNNVCHTRFVLESDEGLWGTLAEFRGGLDGYNIGAIMKSMQQAYPNITASQALRFYYSKPGLFAIGICNRYNYIESSLKDDLVEESRKFLTIWNNYHYDNIYDESRVDGYINSLKETVMNVLKKASSPNEEEKNLCYETITNNIKEQQCESKANTFFILDISQSCNQKNNQNQDDQLCLKQATYINELTKNMRMKRNSGSISVLYNARPVENPTLVDDRMMPINTSLYSVAYNSVSSECASCKAIYGDTGKKI</sequence>
<keyword evidence="1" id="KW-0472">Membrane</keyword>
<keyword evidence="1" id="KW-0812">Transmembrane</keyword>
<evidence type="ECO:0000313" key="2">
    <source>
        <dbReference type="EMBL" id="OTF72889.1"/>
    </source>
</evidence>
<keyword evidence="3" id="KW-1185">Reference proteome</keyword>
<comment type="caution">
    <text evidence="2">The sequence shown here is derived from an EMBL/GenBank/DDBJ whole genome shotgun (WGS) entry which is preliminary data.</text>
</comment>
<dbReference type="EMBL" id="MUJZ01054162">
    <property type="protein sequence ID" value="OTF72889.1"/>
    <property type="molecule type" value="Genomic_DNA"/>
</dbReference>
<protein>
    <submittedName>
        <fullName evidence="2">Uncharacterized protein</fullName>
    </submittedName>
</protein>
<dbReference type="OrthoDB" id="6510671at2759"/>
<evidence type="ECO:0000256" key="1">
    <source>
        <dbReference type="SAM" id="Phobius"/>
    </source>
</evidence>
<name>A0A1Y3AWL9_EURMA</name>
<proteinExistence type="predicted"/>
<reference evidence="2 3" key="1">
    <citation type="submission" date="2017-03" db="EMBL/GenBank/DDBJ databases">
        <title>Genome Survey of Euroglyphus maynei.</title>
        <authorList>
            <person name="Arlian L.G."/>
            <person name="Morgan M.S."/>
            <person name="Rider S.D."/>
        </authorList>
    </citation>
    <scope>NUCLEOTIDE SEQUENCE [LARGE SCALE GENOMIC DNA]</scope>
    <source>
        <strain evidence="2">Arlian Lab</strain>
        <tissue evidence="2">Whole body</tissue>
    </source>
</reference>
<keyword evidence="1" id="KW-1133">Transmembrane helix</keyword>